<evidence type="ECO:0000256" key="3">
    <source>
        <dbReference type="ARBA" id="ARBA00022475"/>
    </source>
</evidence>
<keyword evidence="6 7" id="KW-0472">Membrane</keyword>
<dbReference type="GO" id="GO:0005337">
    <property type="term" value="F:nucleoside transmembrane transporter activity"/>
    <property type="evidence" value="ECO:0007669"/>
    <property type="project" value="InterPro"/>
</dbReference>
<protein>
    <recommendedName>
        <fullName evidence="7">Nucleoside permease</fullName>
    </recommendedName>
</protein>
<name>A0A7W4LVT4_BACVE</name>
<feature type="transmembrane region" description="Helical" evidence="7">
    <location>
        <begin position="414"/>
        <end position="435"/>
    </location>
</feature>
<dbReference type="InterPro" id="IPR018270">
    <property type="entry name" value="C_nuclsd_transpt_met_bac"/>
</dbReference>
<gene>
    <name evidence="10" type="primary">nupG</name>
    <name evidence="10" type="ORF">BACVE_001907</name>
</gene>
<dbReference type="Proteomes" id="UP000587477">
    <property type="component" value="Chromosome"/>
</dbReference>
<reference evidence="11" key="1">
    <citation type="submission" date="2020-10" db="EMBL/GenBank/DDBJ databases">
        <title>Complete genome sequence of Bacillus velezensis NST6.</title>
        <authorList>
            <person name="Choi J."/>
        </authorList>
    </citation>
    <scope>NUCLEOTIDE SEQUENCE [LARGE SCALE GENOMIC DNA]</scope>
    <source>
        <strain evidence="11">NST6</strain>
    </source>
</reference>
<dbReference type="GO" id="GO:0005886">
    <property type="term" value="C:plasma membrane"/>
    <property type="evidence" value="ECO:0007669"/>
    <property type="project" value="UniProtKB-SubCell"/>
</dbReference>
<evidence type="ECO:0000259" key="9">
    <source>
        <dbReference type="Pfam" id="PF07662"/>
    </source>
</evidence>
<feature type="transmembrane region" description="Helical" evidence="7">
    <location>
        <begin position="204"/>
        <end position="224"/>
    </location>
</feature>
<evidence type="ECO:0000256" key="4">
    <source>
        <dbReference type="ARBA" id="ARBA00022692"/>
    </source>
</evidence>
<feature type="transmembrane region" description="Helical" evidence="7">
    <location>
        <begin position="175"/>
        <end position="192"/>
    </location>
</feature>
<evidence type="ECO:0000259" key="8">
    <source>
        <dbReference type="Pfam" id="PF01773"/>
    </source>
</evidence>
<sequence>MTLSILFFWLLFITLSGFQEFVTNKSFFYFHNTLIGVAHMYFLLNIVGLIVVMAVVFLCSPNKKKIKWRPIVMLLVFEFLITWFMLGTKVGGFVIGKIGAFFTWLISCASQGIAFAFPSVMANPTVDFFFSALLPIIFVVTFFDMLSYFGILPWLIDKIGWLISKISRLPKLESFFSIQMMFLGNTEALAVIRQQLAAVSNNRLLTFGLMSMSSISGSIIGSYLTMVPSTYVFTAIPLNCLNALLIANMLNPVDVSKEDDIIYVPSKAEKKDFFSTISNSMLVGMNMVIVILAMVIGYVALTAALNGVLGLFMHGLTIQKIFSYIFSPFAFLLGLGGHDAMYVAQLMGIKLATNEFVAMADLKGQLNSLPPHTIAVATTFLTSFANFSTIGMIYGSYQSLLDGEKSAIIGKNVWKLLVSGIAVSLLSAAIVGLFVW</sequence>
<feature type="transmembrane region" description="Helical" evidence="7">
    <location>
        <begin position="280"/>
        <end position="301"/>
    </location>
</feature>
<organism evidence="10 11">
    <name type="scientific">Bacillus velezensis</name>
    <dbReference type="NCBI Taxonomy" id="492670"/>
    <lineage>
        <taxon>Bacteria</taxon>
        <taxon>Bacillati</taxon>
        <taxon>Bacillota</taxon>
        <taxon>Bacilli</taxon>
        <taxon>Bacillales</taxon>
        <taxon>Bacillaceae</taxon>
        <taxon>Bacillus</taxon>
        <taxon>Bacillus amyloliquefaciens group</taxon>
    </lineage>
</organism>
<feature type="transmembrane region" description="Helical" evidence="7">
    <location>
        <begin position="321"/>
        <end position="344"/>
    </location>
</feature>
<evidence type="ECO:0000256" key="6">
    <source>
        <dbReference type="ARBA" id="ARBA00023136"/>
    </source>
</evidence>
<feature type="transmembrane region" description="Helical" evidence="7">
    <location>
        <begin position="34"/>
        <end position="59"/>
    </location>
</feature>
<feature type="transmembrane region" description="Helical" evidence="7">
    <location>
        <begin position="71"/>
        <end position="95"/>
    </location>
</feature>
<dbReference type="Pfam" id="PF07662">
    <property type="entry name" value="Nucleos_tra2_C"/>
    <property type="match status" value="1"/>
</dbReference>
<dbReference type="GO" id="GO:0015293">
    <property type="term" value="F:symporter activity"/>
    <property type="evidence" value="ECO:0007669"/>
    <property type="project" value="TreeGrafter"/>
</dbReference>
<evidence type="ECO:0000313" key="10">
    <source>
        <dbReference type="EMBL" id="QOY26896.1"/>
    </source>
</evidence>
<proteinExistence type="inferred from homology"/>
<evidence type="ECO:0000313" key="11">
    <source>
        <dbReference type="Proteomes" id="UP000587477"/>
    </source>
</evidence>
<evidence type="ECO:0000256" key="1">
    <source>
        <dbReference type="ARBA" id="ARBA00004651"/>
    </source>
</evidence>
<keyword evidence="5 7" id="KW-1133">Transmembrane helix</keyword>
<dbReference type="Pfam" id="PF01773">
    <property type="entry name" value="Nucleos_tra2_N"/>
    <property type="match status" value="1"/>
</dbReference>
<feature type="transmembrane region" description="Helical" evidence="7">
    <location>
        <begin position="373"/>
        <end position="394"/>
    </location>
</feature>
<keyword evidence="7" id="KW-0813">Transport</keyword>
<feature type="domain" description="Concentrative nucleoside transporter N-terminal" evidence="8">
    <location>
        <begin position="47"/>
        <end position="119"/>
    </location>
</feature>
<comment type="similarity">
    <text evidence="2 7">Belongs to the concentrative nucleoside transporter (CNT) (TC 2.A.41) family.</text>
</comment>
<evidence type="ECO:0000256" key="7">
    <source>
        <dbReference type="RuleBase" id="RU362018"/>
    </source>
</evidence>
<dbReference type="PANTHER" id="PTHR10590:SF19">
    <property type="entry name" value="PURINE NUCLEOSIDE TRANSPORT PROTEIN NUPG"/>
    <property type="match status" value="1"/>
</dbReference>
<dbReference type="InterPro" id="IPR002668">
    <property type="entry name" value="CNT_N_dom"/>
</dbReference>
<dbReference type="InterPro" id="IPR008276">
    <property type="entry name" value="C_nuclsd_transpt"/>
</dbReference>
<dbReference type="PANTHER" id="PTHR10590">
    <property type="entry name" value="SODIUM/NUCLEOSIDE COTRANSPORTER"/>
    <property type="match status" value="1"/>
</dbReference>
<dbReference type="NCBIfam" id="TIGR00804">
    <property type="entry name" value="nupC"/>
    <property type="match status" value="1"/>
</dbReference>
<keyword evidence="3" id="KW-1003">Cell membrane</keyword>
<dbReference type="InterPro" id="IPR011657">
    <property type="entry name" value="CNT_C_dom"/>
</dbReference>
<accession>A0A7W4LVT4</accession>
<feature type="transmembrane region" description="Helical" evidence="7">
    <location>
        <begin position="128"/>
        <end position="155"/>
    </location>
</feature>
<feature type="transmembrane region" description="Helical" evidence="7">
    <location>
        <begin position="101"/>
        <end position="121"/>
    </location>
</feature>
<feature type="domain" description="Concentrative nucleoside transporter C-terminal" evidence="9">
    <location>
        <begin position="231"/>
        <end position="432"/>
    </location>
</feature>
<dbReference type="AlphaFoldDB" id="A0A7W4LVT4"/>
<evidence type="ECO:0000256" key="5">
    <source>
        <dbReference type="ARBA" id="ARBA00022989"/>
    </source>
</evidence>
<keyword evidence="4 7" id="KW-0812">Transmembrane</keyword>
<comment type="subcellular location">
    <subcellularLocation>
        <location evidence="1">Cell membrane</location>
        <topology evidence="1">Multi-pass membrane protein</topology>
    </subcellularLocation>
</comment>
<evidence type="ECO:0000256" key="2">
    <source>
        <dbReference type="ARBA" id="ARBA00009033"/>
    </source>
</evidence>
<dbReference type="EMBL" id="CP063687">
    <property type="protein sequence ID" value="QOY26896.1"/>
    <property type="molecule type" value="Genomic_DNA"/>
</dbReference>